<organism evidence="1 2">
    <name type="scientific">Aquimarina celericrescens</name>
    <dbReference type="NCBI Taxonomy" id="1964542"/>
    <lineage>
        <taxon>Bacteria</taxon>
        <taxon>Pseudomonadati</taxon>
        <taxon>Bacteroidota</taxon>
        <taxon>Flavobacteriia</taxon>
        <taxon>Flavobacteriales</taxon>
        <taxon>Flavobacteriaceae</taxon>
        <taxon>Aquimarina</taxon>
    </lineage>
</organism>
<dbReference type="RefSeq" id="WP_378320913.1">
    <property type="nucleotide sequence ID" value="NZ_JBHUHY010000015.1"/>
</dbReference>
<dbReference type="InterPro" id="IPR019534">
    <property type="entry name" value="DUF2452"/>
</dbReference>
<dbReference type="Pfam" id="PF10504">
    <property type="entry name" value="DUF2452"/>
    <property type="match status" value="1"/>
</dbReference>
<comment type="caution">
    <text evidence="1">The sequence shown here is derived from an EMBL/GenBank/DDBJ whole genome shotgun (WGS) entry which is preliminary data.</text>
</comment>
<evidence type="ECO:0000313" key="2">
    <source>
        <dbReference type="Proteomes" id="UP001597344"/>
    </source>
</evidence>
<keyword evidence="2" id="KW-1185">Reference proteome</keyword>
<protein>
    <submittedName>
        <fullName evidence="1">DUF2452 domain-containing protein</fullName>
    </submittedName>
</protein>
<accession>A0ABW5AZV5</accession>
<dbReference type="Proteomes" id="UP001597344">
    <property type="component" value="Unassembled WGS sequence"/>
</dbReference>
<name>A0ABW5AZV5_9FLAO</name>
<proteinExistence type="predicted"/>
<gene>
    <name evidence="1" type="ORF">ACFSJT_13990</name>
</gene>
<evidence type="ECO:0000313" key="1">
    <source>
        <dbReference type="EMBL" id="MFD2187910.1"/>
    </source>
</evidence>
<reference evidence="2" key="1">
    <citation type="journal article" date="2019" name="Int. J. Syst. Evol. Microbiol.">
        <title>The Global Catalogue of Microorganisms (GCM) 10K type strain sequencing project: providing services to taxonomists for standard genome sequencing and annotation.</title>
        <authorList>
            <consortium name="The Broad Institute Genomics Platform"/>
            <consortium name="The Broad Institute Genome Sequencing Center for Infectious Disease"/>
            <person name="Wu L."/>
            <person name="Ma J."/>
        </authorList>
    </citation>
    <scope>NUCLEOTIDE SEQUENCE [LARGE SCALE GENOMIC DNA]</scope>
    <source>
        <strain evidence="2">DT92</strain>
    </source>
</reference>
<dbReference type="EMBL" id="JBHUHY010000015">
    <property type="protein sequence ID" value="MFD2187910.1"/>
    <property type="molecule type" value="Genomic_DNA"/>
</dbReference>
<sequence>MDKKGKPVNIVYDNEKKVYDAALRPYATNLSAPKITIIDNSGWKNENLHKINKYIETRYNELKEQYNRLIKQYECNKLLYQAKFSFEPTIGETYHLYKDKDEESFLSIIAPKECNFEHLGSFRLNADKMWESIQI</sequence>